<keyword evidence="3" id="KW-1185">Reference proteome</keyword>
<protein>
    <submittedName>
        <fullName evidence="2">Uncharacterized protein</fullName>
    </submittedName>
</protein>
<dbReference type="Proteomes" id="UP000887116">
    <property type="component" value="Unassembled WGS sequence"/>
</dbReference>
<evidence type="ECO:0000313" key="2">
    <source>
        <dbReference type="EMBL" id="GFQ74398.1"/>
    </source>
</evidence>
<dbReference type="SUPFAM" id="SSF56854">
    <property type="entry name" value="Bcl-2 inhibitors of programmed cell death"/>
    <property type="match status" value="1"/>
</dbReference>
<accession>A0A8X6G4Z3</accession>
<keyword evidence="1" id="KW-0053">Apoptosis</keyword>
<dbReference type="InterPro" id="IPR002475">
    <property type="entry name" value="Bcl2-like"/>
</dbReference>
<reference evidence="2" key="1">
    <citation type="submission" date="2020-07" db="EMBL/GenBank/DDBJ databases">
        <title>Multicomponent nature underlies the extraordinary mechanical properties of spider dragline silk.</title>
        <authorList>
            <person name="Kono N."/>
            <person name="Nakamura H."/>
            <person name="Mori M."/>
            <person name="Yoshida Y."/>
            <person name="Ohtoshi R."/>
            <person name="Malay A.D."/>
            <person name="Moran D.A.P."/>
            <person name="Tomita M."/>
            <person name="Numata K."/>
            <person name="Arakawa K."/>
        </authorList>
    </citation>
    <scope>NUCLEOTIDE SEQUENCE</scope>
</reference>
<dbReference type="Gene3D" id="1.10.437.10">
    <property type="entry name" value="Blc2-like"/>
    <property type="match status" value="1"/>
</dbReference>
<evidence type="ECO:0000256" key="1">
    <source>
        <dbReference type="ARBA" id="ARBA00022703"/>
    </source>
</evidence>
<dbReference type="InterPro" id="IPR036834">
    <property type="entry name" value="Bcl-2-like_sf"/>
</dbReference>
<name>A0A8X6G4Z3_TRICU</name>
<comment type="caution">
    <text evidence="2">The sequence shown here is derived from an EMBL/GenBank/DDBJ whole genome shotgun (WGS) entry which is preliminary data.</text>
</comment>
<evidence type="ECO:0000313" key="3">
    <source>
        <dbReference type="Proteomes" id="UP000887116"/>
    </source>
</evidence>
<dbReference type="GO" id="GO:0006915">
    <property type="term" value="P:apoptotic process"/>
    <property type="evidence" value="ECO:0007669"/>
    <property type="project" value="UniProtKB-KW"/>
</dbReference>
<dbReference type="AlphaFoldDB" id="A0A8X6G4Z3"/>
<proteinExistence type="predicted"/>
<dbReference type="PROSITE" id="PS50062">
    <property type="entry name" value="BCL2_FAMILY"/>
    <property type="match status" value="1"/>
</dbReference>
<gene>
    <name evidence="2" type="ORF">TNCT_490391</name>
</gene>
<organism evidence="2 3">
    <name type="scientific">Trichonephila clavata</name>
    <name type="common">Joro spider</name>
    <name type="synonym">Nephila clavata</name>
    <dbReference type="NCBI Taxonomy" id="2740835"/>
    <lineage>
        <taxon>Eukaryota</taxon>
        <taxon>Metazoa</taxon>
        <taxon>Ecdysozoa</taxon>
        <taxon>Arthropoda</taxon>
        <taxon>Chelicerata</taxon>
        <taxon>Arachnida</taxon>
        <taxon>Araneae</taxon>
        <taxon>Araneomorphae</taxon>
        <taxon>Entelegynae</taxon>
        <taxon>Araneoidea</taxon>
        <taxon>Nephilidae</taxon>
        <taxon>Trichonephila</taxon>
    </lineage>
</organism>
<dbReference type="EMBL" id="BMAO01001563">
    <property type="protein sequence ID" value="GFQ74398.1"/>
    <property type="molecule type" value="Genomic_DNA"/>
</dbReference>
<dbReference type="GO" id="GO:0042981">
    <property type="term" value="P:regulation of apoptotic process"/>
    <property type="evidence" value="ECO:0007669"/>
    <property type="project" value="InterPro"/>
</dbReference>
<sequence length="177" mass="20441">MSLNELLCFVEDTFQCILQAHGLDWHPVAINGHVQRFFTPAIGSTLLETKKYCIGHPSPTHLKYVVKLMSSSPGGCQNYIFLVGQHYFKEKVFTWHDFRVFLAFIGEVAVYTFREEGILLIDDIVLNTTLYVKDYLQYWIDQLGGWTAFQLDCVRNVLHLALSINTQAFYEVCKKVH</sequence>